<dbReference type="GO" id="GO:0030182">
    <property type="term" value="P:neuron differentiation"/>
    <property type="evidence" value="ECO:0007669"/>
    <property type="project" value="TreeGrafter"/>
</dbReference>
<dbReference type="InterPro" id="IPR020479">
    <property type="entry name" value="HD_metazoa"/>
</dbReference>
<dbReference type="Proteomes" id="UP000192578">
    <property type="component" value="Unassembled WGS sequence"/>
</dbReference>
<sequence>MDSDSDRTSPASFASDVVIRVAAACGGVMNSSDNSDDLLKESADRSFSPENLKFSIQNILRPDFGFKIKQERLSPALSFSSSSASAHHHHHHHQQHHSQQEKQRGFPPADLPAWVFCTRYSDRPSSGRRAARSKRRSEKKAEDKRPRTAFTQEQLNRLKMEFQENRYLTEKRRQDLANDLQLNESQIKIWFQNKRAKLKKANGLRNPLALSLMMQGLYNHDPSSPGGQSSDHYC</sequence>
<dbReference type="Gene3D" id="1.10.10.60">
    <property type="entry name" value="Homeodomain-like"/>
    <property type="match status" value="1"/>
</dbReference>
<keyword evidence="6 7" id="KW-0539">Nucleus</keyword>
<comment type="similarity">
    <text evidence="2">Belongs to the engrailed homeobox family.</text>
</comment>
<keyword evidence="12" id="KW-1185">Reference proteome</keyword>
<dbReference type="Pfam" id="PF10525">
    <property type="entry name" value="Engrail_1_C_sig"/>
    <property type="match status" value="1"/>
</dbReference>
<dbReference type="PRINTS" id="PR00024">
    <property type="entry name" value="HOMEOBOX"/>
</dbReference>
<dbReference type="InterPro" id="IPR001356">
    <property type="entry name" value="HD"/>
</dbReference>
<comment type="subcellular location">
    <subcellularLocation>
        <location evidence="1 7 8">Nucleus</location>
    </subcellularLocation>
</comment>
<dbReference type="PRINTS" id="PR00026">
    <property type="entry name" value="ENGRAILED"/>
</dbReference>
<feature type="DNA-binding region" description="Homeobox" evidence="7">
    <location>
        <begin position="143"/>
        <end position="202"/>
    </location>
</feature>
<keyword evidence="4 7" id="KW-0238">DNA-binding</keyword>
<dbReference type="InterPro" id="IPR009057">
    <property type="entry name" value="Homeodomain-like_sf"/>
</dbReference>
<dbReference type="FunFam" id="1.10.10.60:FF:000189">
    <property type="entry name" value="Homeobox protein engrailed-like"/>
    <property type="match status" value="1"/>
</dbReference>
<dbReference type="Pfam" id="PF00046">
    <property type="entry name" value="Homeodomain"/>
    <property type="match status" value="1"/>
</dbReference>
<evidence type="ECO:0000256" key="1">
    <source>
        <dbReference type="ARBA" id="ARBA00004123"/>
    </source>
</evidence>
<dbReference type="SMART" id="SM00389">
    <property type="entry name" value="HOX"/>
    <property type="match status" value="1"/>
</dbReference>
<dbReference type="PANTHER" id="PTHR24341">
    <property type="entry name" value="HOMEOBOX PROTEIN ENGRAILED"/>
    <property type="match status" value="1"/>
</dbReference>
<evidence type="ECO:0000259" key="10">
    <source>
        <dbReference type="PROSITE" id="PS50071"/>
    </source>
</evidence>
<evidence type="ECO:0000256" key="8">
    <source>
        <dbReference type="RuleBase" id="RU000682"/>
    </source>
</evidence>
<dbReference type="InterPro" id="IPR050720">
    <property type="entry name" value="Engrailed_Homeobox_TFs"/>
</dbReference>
<feature type="compositionally biased region" description="Basic residues" evidence="9">
    <location>
        <begin position="129"/>
        <end position="138"/>
    </location>
</feature>
<evidence type="ECO:0000256" key="4">
    <source>
        <dbReference type="ARBA" id="ARBA00023125"/>
    </source>
</evidence>
<gene>
    <name evidence="11" type="ORF">BV898_02358</name>
</gene>
<evidence type="ECO:0000313" key="12">
    <source>
        <dbReference type="Proteomes" id="UP000192578"/>
    </source>
</evidence>
<evidence type="ECO:0000256" key="5">
    <source>
        <dbReference type="ARBA" id="ARBA00023155"/>
    </source>
</evidence>
<feature type="domain" description="Homeobox" evidence="10">
    <location>
        <begin position="141"/>
        <end position="201"/>
    </location>
</feature>
<dbReference type="InterPro" id="IPR000747">
    <property type="entry name" value="HD_engrailed"/>
</dbReference>
<proteinExistence type="inferred from homology"/>
<feature type="compositionally biased region" description="Basic residues" evidence="9">
    <location>
        <begin position="86"/>
        <end position="96"/>
    </location>
</feature>
<dbReference type="PROSITE" id="PS50071">
    <property type="entry name" value="HOMEOBOX_2"/>
    <property type="match status" value="1"/>
</dbReference>
<dbReference type="GO" id="GO:0009653">
    <property type="term" value="P:anatomical structure morphogenesis"/>
    <property type="evidence" value="ECO:0007669"/>
    <property type="project" value="UniProtKB-ARBA"/>
</dbReference>
<dbReference type="OrthoDB" id="6159439at2759"/>
<reference evidence="12" key="1">
    <citation type="submission" date="2017-01" db="EMBL/GenBank/DDBJ databases">
        <title>Comparative genomics of anhydrobiosis in the tardigrade Hypsibius dujardini.</title>
        <authorList>
            <person name="Yoshida Y."/>
            <person name="Koutsovoulos G."/>
            <person name="Laetsch D."/>
            <person name="Stevens L."/>
            <person name="Kumar S."/>
            <person name="Horikawa D."/>
            <person name="Ishino K."/>
            <person name="Komine S."/>
            <person name="Tomita M."/>
            <person name="Blaxter M."/>
            <person name="Arakawa K."/>
        </authorList>
    </citation>
    <scope>NUCLEOTIDE SEQUENCE [LARGE SCALE GENOMIC DNA]</scope>
    <source>
        <strain evidence="12">Z151</strain>
    </source>
</reference>
<dbReference type="InterPro" id="IPR019549">
    <property type="entry name" value="Homeobox-engrailed_C-terminal"/>
</dbReference>
<dbReference type="GO" id="GO:0000981">
    <property type="term" value="F:DNA-binding transcription factor activity, RNA polymerase II-specific"/>
    <property type="evidence" value="ECO:0007669"/>
    <property type="project" value="InterPro"/>
</dbReference>
<dbReference type="GO" id="GO:0005634">
    <property type="term" value="C:nucleus"/>
    <property type="evidence" value="ECO:0007669"/>
    <property type="project" value="UniProtKB-SubCell"/>
</dbReference>
<comment type="caution">
    <text evidence="11">The sequence shown here is derived from an EMBL/GenBank/DDBJ whole genome shotgun (WGS) entry which is preliminary data.</text>
</comment>
<dbReference type="EMBL" id="MTYJ01000010">
    <property type="protein sequence ID" value="OQV23613.1"/>
    <property type="molecule type" value="Genomic_DNA"/>
</dbReference>
<evidence type="ECO:0000256" key="2">
    <source>
        <dbReference type="ARBA" id="ARBA00010896"/>
    </source>
</evidence>
<evidence type="ECO:0000256" key="3">
    <source>
        <dbReference type="ARBA" id="ARBA00022473"/>
    </source>
</evidence>
<evidence type="ECO:0000256" key="9">
    <source>
        <dbReference type="SAM" id="MobiDB-lite"/>
    </source>
</evidence>
<evidence type="ECO:0000256" key="6">
    <source>
        <dbReference type="ARBA" id="ARBA00023242"/>
    </source>
</evidence>
<dbReference type="GO" id="GO:0000978">
    <property type="term" value="F:RNA polymerase II cis-regulatory region sequence-specific DNA binding"/>
    <property type="evidence" value="ECO:0007669"/>
    <property type="project" value="TreeGrafter"/>
</dbReference>
<dbReference type="PROSITE" id="PS00027">
    <property type="entry name" value="HOMEOBOX_1"/>
    <property type="match status" value="1"/>
</dbReference>
<feature type="region of interest" description="Disordered" evidence="9">
    <location>
        <begin position="77"/>
        <end position="105"/>
    </location>
</feature>
<dbReference type="PANTHER" id="PTHR24341:SF6">
    <property type="entry name" value="HOMEOBOX PROTEIN INVECTED"/>
    <property type="match status" value="1"/>
</dbReference>
<keyword evidence="3" id="KW-0217">Developmental protein</keyword>
<accession>A0A1W0X7Y3</accession>
<dbReference type="InterPro" id="IPR017970">
    <property type="entry name" value="Homeobox_CS"/>
</dbReference>
<organism evidence="11 12">
    <name type="scientific">Hypsibius exemplaris</name>
    <name type="common">Freshwater tardigrade</name>
    <dbReference type="NCBI Taxonomy" id="2072580"/>
    <lineage>
        <taxon>Eukaryota</taxon>
        <taxon>Metazoa</taxon>
        <taxon>Ecdysozoa</taxon>
        <taxon>Tardigrada</taxon>
        <taxon>Eutardigrada</taxon>
        <taxon>Parachela</taxon>
        <taxon>Hypsibioidea</taxon>
        <taxon>Hypsibiidae</taxon>
        <taxon>Hypsibius</taxon>
    </lineage>
</organism>
<protein>
    <submittedName>
        <fullName evidence="11">Homeobox protein engrailed</fullName>
    </submittedName>
</protein>
<name>A0A1W0X7Y3_HYPEX</name>
<dbReference type="CDD" id="cd00086">
    <property type="entry name" value="homeodomain"/>
    <property type="match status" value="1"/>
</dbReference>
<feature type="region of interest" description="Disordered" evidence="9">
    <location>
        <begin position="122"/>
        <end position="150"/>
    </location>
</feature>
<keyword evidence="5 7" id="KW-0371">Homeobox</keyword>
<evidence type="ECO:0000256" key="7">
    <source>
        <dbReference type="PROSITE-ProRule" id="PRU00108"/>
    </source>
</evidence>
<dbReference type="SUPFAM" id="SSF46689">
    <property type="entry name" value="Homeodomain-like"/>
    <property type="match status" value="1"/>
</dbReference>
<dbReference type="AlphaFoldDB" id="A0A1W0X7Y3"/>
<evidence type="ECO:0000313" key="11">
    <source>
        <dbReference type="EMBL" id="OQV23613.1"/>
    </source>
</evidence>